<reference evidence="3" key="1">
    <citation type="submission" date="2017-03" db="EMBL/GenBank/DDBJ databases">
        <authorList>
            <person name="Safronova V.I."/>
            <person name="Sazanova A.L."/>
            <person name="Chirak E.R."/>
        </authorList>
    </citation>
    <scope>NUCLEOTIDE SEQUENCE [LARGE SCALE GENOMIC DNA]</scope>
    <source>
        <strain evidence="3">Ach-343</strain>
    </source>
</reference>
<proteinExistence type="predicted"/>
<dbReference type="EMBL" id="MZXV01000032">
    <property type="protein sequence ID" value="PZV37608.1"/>
    <property type="molecule type" value="Genomic_DNA"/>
</dbReference>
<feature type="domain" description="VOC" evidence="1">
    <location>
        <begin position="2"/>
        <end position="122"/>
    </location>
</feature>
<accession>A0A2W7C704</accession>
<name>A0A2W7C704_9HYPH</name>
<dbReference type="SUPFAM" id="SSF54593">
    <property type="entry name" value="Glyoxalase/Bleomycin resistance protein/Dihydroxybiphenyl dioxygenase"/>
    <property type="match status" value="1"/>
</dbReference>
<dbReference type="InterPro" id="IPR004360">
    <property type="entry name" value="Glyas_Fos-R_dOase_dom"/>
</dbReference>
<protein>
    <recommendedName>
        <fullName evidence="1">VOC domain-containing protein</fullName>
    </recommendedName>
</protein>
<keyword evidence="3" id="KW-1185">Reference proteome</keyword>
<dbReference type="InterPro" id="IPR029068">
    <property type="entry name" value="Glyas_Bleomycin-R_OHBP_Dase"/>
</dbReference>
<dbReference type="InterPro" id="IPR037523">
    <property type="entry name" value="VOC_core"/>
</dbReference>
<dbReference type="CDD" id="cd06587">
    <property type="entry name" value="VOC"/>
    <property type="match status" value="1"/>
</dbReference>
<organism evidence="2 3">
    <name type="scientific">Mesorhizobium kowhaii</name>
    <dbReference type="NCBI Taxonomy" id="1300272"/>
    <lineage>
        <taxon>Bacteria</taxon>
        <taxon>Pseudomonadati</taxon>
        <taxon>Pseudomonadota</taxon>
        <taxon>Alphaproteobacteria</taxon>
        <taxon>Hyphomicrobiales</taxon>
        <taxon>Phyllobacteriaceae</taxon>
        <taxon>Mesorhizobium</taxon>
    </lineage>
</organism>
<evidence type="ECO:0000313" key="3">
    <source>
        <dbReference type="Proteomes" id="UP000248616"/>
    </source>
</evidence>
<gene>
    <name evidence="2" type="ORF">B5V02_15090</name>
</gene>
<evidence type="ECO:0000259" key="1">
    <source>
        <dbReference type="PROSITE" id="PS51819"/>
    </source>
</evidence>
<sequence>MKLNHANLITTEVAALAGFFTSHFGFELVAMRGKDAFAVLRGTDGFILNLMMPGKGETARYPDGFHVGFFVGKPDIVHAKQAELADAGLAPGEVQELTRGGVNSTTFYCLAPGGILVEVSSSPA</sequence>
<dbReference type="OrthoDB" id="7223073at2"/>
<dbReference type="PROSITE" id="PS51819">
    <property type="entry name" value="VOC"/>
    <property type="match status" value="1"/>
</dbReference>
<evidence type="ECO:0000313" key="2">
    <source>
        <dbReference type="EMBL" id="PZV37608.1"/>
    </source>
</evidence>
<dbReference type="Proteomes" id="UP000248616">
    <property type="component" value="Unassembled WGS sequence"/>
</dbReference>
<dbReference type="AlphaFoldDB" id="A0A2W7C704"/>
<comment type="caution">
    <text evidence="2">The sequence shown here is derived from an EMBL/GenBank/DDBJ whole genome shotgun (WGS) entry which is preliminary data.</text>
</comment>
<dbReference type="Gene3D" id="3.10.180.10">
    <property type="entry name" value="2,3-Dihydroxybiphenyl 1,2-Dioxygenase, domain 1"/>
    <property type="match status" value="1"/>
</dbReference>
<dbReference type="Pfam" id="PF00903">
    <property type="entry name" value="Glyoxalase"/>
    <property type="match status" value="1"/>
</dbReference>
<dbReference type="RefSeq" id="WP_111544956.1">
    <property type="nucleotide sequence ID" value="NZ_JBHLYT010000175.1"/>
</dbReference>